<evidence type="ECO:0000313" key="4">
    <source>
        <dbReference type="Proteomes" id="UP000050509"/>
    </source>
</evidence>
<feature type="domain" description="UspA" evidence="2">
    <location>
        <begin position="1"/>
        <end position="138"/>
    </location>
</feature>
<dbReference type="Proteomes" id="UP000050509">
    <property type="component" value="Unassembled WGS sequence"/>
</dbReference>
<dbReference type="EMBL" id="LJCR01001994">
    <property type="protein sequence ID" value="KPV49399.1"/>
    <property type="molecule type" value="Genomic_DNA"/>
</dbReference>
<gene>
    <name evidence="3" type="ORF">SE17_32850</name>
</gene>
<dbReference type="PANTHER" id="PTHR46268">
    <property type="entry name" value="STRESS RESPONSE PROTEIN NHAX"/>
    <property type="match status" value="1"/>
</dbReference>
<dbReference type="InterPro" id="IPR014729">
    <property type="entry name" value="Rossmann-like_a/b/a_fold"/>
</dbReference>
<evidence type="ECO:0000313" key="3">
    <source>
        <dbReference type="EMBL" id="KPV49399.1"/>
    </source>
</evidence>
<sequence>MFRKILVAVDGSPTSNEAMTTAIDLAQRYNASICLVHAFPHVSDLLGTPQYENLLEARSAIGTQLLEAARKQFPATMLVEPQLVEGPAAPAILRISVEENCDLIVLGSRGYGQLAGMLLGSVSSVVAHRAQCAVLIVHGKR</sequence>
<dbReference type="InterPro" id="IPR006015">
    <property type="entry name" value="Universal_stress_UspA"/>
</dbReference>
<dbReference type="Gene3D" id="3.40.50.620">
    <property type="entry name" value="HUPs"/>
    <property type="match status" value="1"/>
</dbReference>
<dbReference type="CDD" id="cd00293">
    <property type="entry name" value="USP-like"/>
    <property type="match status" value="1"/>
</dbReference>
<dbReference type="InterPro" id="IPR006016">
    <property type="entry name" value="UspA"/>
</dbReference>
<dbReference type="AlphaFoldDB" id="A0A0P9D1W8"/>
<keyword evidence="4" id="KW-1185">Reference proteome</keyword>
<evidence type="ECO:0000259" key="2">
    <source>
        <dbReference type="Pfam" id="PF00582"/>
    </source>
</evidence>
<dbReference type="PATRIC" id="fig|186479.3.peg.3612"/>
<reference evidence="3 4" key="1">
    <citation type="submission" date="2015-09" db="EMBL/GenBank/DDBJ databases">
        <title>Draft genome sequence of Kouleothrix aurantiaca JCM 19913.</title>
        <authorList>
            <person name="Hemp J."/>
        </authorList>
    </citation>
    <scope>NUCLEOTIDE SEQUENCE [LARGE SCALE GENOMIC DNA]</scope>
    <source>
        <strain evidence="3 4">COM-B</strain>
    </source>
</reference>
<organism evidence="3 4">
    <name type="scientific">Kouleothrix aurantiaca</name>
    <dbReference type="NCBI Taxonomy" id="186479"/>
    <lineage>
        <taxon>Bacteria</taxon>
        <taxon>Bacillati</taxon>
        <taxon>Chloroflexota</taxon>
        <taxon>Chloroflexia</taxon>
        <taxon>Chloroflexales</taxon>
        <taxon>Roseiflexineae</taxon>
        <taxon>Roseiflexaceae</taxon>
        <taxon>Kouleothrix</taxon>
    </lineage>
</organism>
<comment type="similarity">
    <text evidence="1">Belongs to the universal stress protein A family.</text>
</comment>
<protein>
    <submittedName>
        <fullName evidence="3">Universal stress protein UspA</fullName>
    </submittedName>
</protein>
<dbReference type="PRINTS" id="PR01438">
    <property type="entry name" value="UNVRSLSTRESS"/>
</dbReference>
<dbReference type="SUPFAM" id="SSF52402">
    <property type="entry name" value="Adenine nucleotide alpha hydrolases-like"/>
    <property type="match status" value="1"/>
</dbReference>
<evidence type="ECO:0000256" key="1">
    <source>
        <dbReference type="ARBA" id="ARBA00008791"/>
    </source>
</evidence>
<dbReference type="PANTHER" id="PTHR46268:SF6">
    <property type="entry name" value="UNIVERSAL STRESS PROTEIN UP12"/>
    <property type="match status" value="1"/>
</dbReference>
<dbReference type="Pfam" id="PF00582">
    <property type="entry name" value="Usp"/>
    <property type="match status" value="1"/>
</dbReference>
<proteinExistence type="inferred from homology"/>
<comment type="caution">
    <text evidence="3">The sequence shown here is derived from an EMBL/GenBank/DDBJ whole genome shotgun (WGS) entry which is preliminary data.</text>
</comment>
<accession>A0A0P9D1W8</accession>
<name>A0A0P9D1W8_9CHLR</name>